<reference evidence="10" key="1">
    <citation type="submission" date="2020-03" db="EMBL/GenBank/DDBJ databases">
        <title>Transcriptomic Profiling of the Digestive Tract of the Rat Flea, Xenopsylla cheopis, Following Blood Feeding and Infection with Yersinia pestis.</title>
        <authorList>
            <person name="Bland D.M."/>
            <person name="Martens C.A."/>
            <person name="Virtaneva K."/>
            <person name="Kanakabandi K."/>
            <person name="Long D."/>
            <person name="Rosenke R."/>
            <person name="Saturday G.A."/>
            <person name="Hoyt F.H."/>
            <person name="Bruno D.P."/>
            <person name="Ribeiro J.M.C."/>
            <person name="Hinnebusch J."/>
        </authorList>
    </citation>
    <scope>NUCLEOTIDE SEQUENCE</scope>
</reference>
<evidence type="ECO:0000256" key="9">
    <source>
        <dbReference type="SAM" id="SignalP"/>
    </source>
</evidence>
<evidence type="ECO:0000256" key="8">
    <source>
        <dbReference type="PIRSR" id="PIRSR608597-3"/>
    </source>
</evidence>
<keyword evidence="6 8" id="KW-1015">Disulfide bond</keyword>
<feature type="signal peptide" evidence="9">
    <location>
        <begin position="1"/>
        <end position="20"/>
    </location>
</feature>
<dbReference type="Pfam" id="PF05497">
    <property type="entry name" value="Destabilase"/>
    <property type="match status" value="1"/>
</dbReference>
<feature type="disulfide bond" evidence="8">
    <location>
        <begin position="35"/>
        <end position="127"/>
    </location>
</feature>
<dbReference type="PANTHER" id="PTHR11195:SF13">
    <property type="entry name" value="INVERTEBRATE-TYPE LYSOZYME 2-RELATED"/>
    <property type="match status" value="1"/>
</dbReference>
<evidence type="ECO:0000256" key="1">
    <source>
        <dbReference type="ARBA" id="ARBA00000632"/>
    </source>
</evidence>
<feature type="chain" id="PRO_5027105735" description="lysozyme" evidence="9">
    <location>
        <begin position="21"/>
        <end position="164"/>
    </location>
</feature>
<comment type="catalytic activity">
    <reaction evidence="1">
        <text>Hydrolysis of (1-&gt;4)-beta-linkages between N-acetylmuramic acid and N-acetyl-D-glucosamine residues in a peptidoglycan and between N-acetyl-D-glucosamine residues in chitodextrins.</text>
        <dbReference type="EC" id="3.2.1.17"/>
    </reaction>
</comment>
<dbReference type="EC" id="3.2.1.17" evidence="2"/>
<feature type="disulfide bond" evidence="8">
    <location>
        <begin position="40"/>
        <end position="46"/>
    </location>
</feature>
<protein>
    <recommendedName>
        <fullName evidence="2">lysozyme</fullName>
        <ecNumber evidence="2">3.2.1.17</ecNumber>
    </recommendedName>
</protein>
<dbReference type="CDD" id="cd16890">
    <property type="entry name" value="lyz_i"/>
    <property type="match status" value="1"/>
</dbReference>
<feature type="disulfide bond" evidence="8">
    <location>
        <begin position="97"/>
        <end position="103"/>
    </location>
</feature>
<proteinExistence type="predicted"/>
<dbReference type="AlphaFoldDB" id="A0A6M2DX22"/>
<name>A0A6M2DX22_XENCH</name>
<keyword evidence="5" id="KW-0378">Hydrolase</keyword>
<dbReference type="InterPro" id="IPR008597">
    <property type="entry name" value="Invert_lysozyme"/>
</dbReference>
<evidence type="ECO:0000256" key="5">
    <source>
        <dbReference type="ARBA" id="ARBA00022801"/>
    </source>
</evidence>
<evidence type="ECO:0000256" key="2">
    <source>
        <dbReference type="ARBA" id="ARBA00012732"/>
    </source>
</evidence>
<sequence>MAVKLCFVIMLCMILKCSYSDTPVRPYLSNLSRDCLRCLCHAASGCNLAAPYECSSDGRCGPFRLSYGQWKDAGRPTPEVQRQGLRTTGGEADFTDCAGDYRCAEHVIITYMEIHGQDCNGDQVTDCDDYMMINAHGNMPCYRRLNRTSDGREYLQRYRVCRPL</sequence>
<organism evidence="10">
    <name type="scientific">Xenopsylla cheopis</name>
    <name type="common">Oriental rat flea</name>
    <name type="synonym">Pulex cheopis</name>
    <dbReference type="NCBI Taxonomy" id="163159"/>
    <lineage>
        <taxon>Eukaryota</taxon>
        <taxon>Metazoa</taxon>
        <taxon>Ecdysozoa</taxon>
        <taxon>Arthropoda</taxon>
        <taxon>Hexapoda</taxon>
        <taxon>Insecta</taxon>
        <taxon>Pterygota</taxon>
        <taxon>Neoptera</taxon>
        <taxon>Endopterygota</taxon>
        <taxon>Siphonaptera</taxon>
        <taxon>Pulicidae</taxon>
        <taxon>Xenopsyllinae</taxon>
        <taxon>Xenopsylla</taxon>
    </lineage>
</organism>
<dbReference type="EMBL" id="GIIL01007076">
    <property type="protein sequence ID" value="NOV50802.1"/>
    <property type="molecule type" value="Transcribed_RNA"/>
</dbReference>
<keyword evidence="3" id="KW-0929">Antimicrobial</keyword>
<dbReference type="PANTHER" id="PTHR11195">
    <property type="entry name" value="DESTABILASE-RELATED"/>
    <property type="match status" value="1"/>
</dbReference>
<dbReference type="GO" id="GO:0003796">
    <property type="term" value="F:lysozyme activity"/>
    <property type="evidence" value="ECO:0007669"/>
    <property type="project" value="UniProtKB-EC"/>
</dbReference>
<evidence type="ECO:0000313" key="10">
    <source>
        <dbReference type="EMBL" id="NOV50802.1"/>
    </source>
</evidence>
<keyword evidence="9" id="KW-0732">Signal</keyword>
<evidence type="ECO:0000256" key="3">
    <source>
        <dbReference type="ARBA" id="ARBA00022529"/>
    </source>
</evidence>
<evidence type="ECO:0000256" key="6">
    <source>
        <dbReference type="ARBA" id="ARBA00023157"/>
    </source>
</evidence>
<keyword evidence="7" id="KW-0326">Glycosidase</keyword>
<dbReference type="GO" id="GO:0042742">
    <property type="term" value="P:defense response to bacterium"/>
    <property type="evidence" value="ECO:0007669"/>
    <property type="project" value="UniProtKB-KW"/>
</dbReference>
<dbReference type="GO" id="GO:0031640">
    <property type="term" value="P:killing of cells of another organism"/>
    <property type="evidence" value="ECO:0007669"/>
    <property type="project" value="UniProtKB-KW"/>
</dbReference>
<keyword evidence="4" id="KW-0081">Bacteriolytic enzyme</keyword>
<dbReference type="Gene3D" id="1.10.530.10">
    <property type="match status" value="1"/>
</dbReference>
<evidence type="ECO:0000256" key="7">
    <source>
        <dbReference type="ARBA" id="ARBA00023295"/>
    </source>
</evidence>
<accession>A0A6M2DX22</accession>
<dbReference type="PROSITE" id="PS51909">
    <property type="entry name" value="LYSOZYME_I"/>
    <property type="match status" value="1"/>
</dbReference>
<evidence type="ECO:0000256" key="4">
    <source>
        <dbReference type="ARBA" id="ARBA00022638"/>
    </source>
</evidence>